<evidence type="ECO:0000256" key="2">
    <source>
        <dbReference type="SAM" id="MobiDB-lite"/>
    </source>
</evidence>
<feature type="region of interest" description="Disordered" evidence="2">
    <location>
        <begin position="171"/>
        <end position="250"/>
    </location>
</feature>
<dbReference type="RefSeq" id="XP_046056356.1">
    <property type="nucleotide sequence ID" value="XM_046198389.1"/>
</dbReference>
<dbReference type="OrthoDB" id="5103710at2759"/>
<dbReference type="EMBL" id="JAGMUX010000001">
    <property type="protein sequence ID" value="KAH7269588.1"/>
    <property type="molecule type" value="Genomic_DNA"/>
</dbReference>
<dbReference type="GeneID" id="70228343"/>
<organism evidence="3 4">
    <name type="scientific">Fusarium redolens</name>
    <dbReference type="NCBI Taxonomy" id="48865"/>
    <lineage>
        <taxon>Eukaryota</taxon>
        <taxon>Fungi</taxon>
        <taxon>Dikarya</taxon>
        <taxon>Ascomycota</taxon>
        <taxon>Pezizomycotina</taxon>
        <taxon>Sordariomycetes</taxon>
        <taxon>Hypocreomycetidae</taxon>
        <taxon>Hypocreales</taxon>
        <taxon>Nectriaceae</taxon>
        <taxon>Fusarium</taxon>
        <taxon>Fusarium redolens species complex</taxon>
    </lineage>
</organism>
<dbReference type="Proteomes" id="UP000720189">
    <property type="component" value="Unassembled WGS sequence"/>
</dbReference>
<gene>
    <name evidence="3" type="ORF">BKA55DRAFT_682678</name>
</gene>
<keyword evidence="1" id="KW-0175">Coiled coil</keyword>
<keyword evidence="4" id="KW-1185">Reference proteome</keyword>
<protein>
    <submittedName>
        <fullName evidence="3">Uncharacterized protein</fullName>
    </submittedName>
</protein>
<sequence length="413" mass="47914">MMQSNNTGELLLHRFDASVKMVDIKREQSDPDPCSLSMEEFEDKINICDDVYMARYRVLSVLTNYERMRPNMPKTIQLMVTDFLKHEKWVDSPSSPSQSRLFKNLIGRGRRKVLNFSMWLVVAAIWPRNKRVLEVAGDMSTLWGQRFPKTRPFFPAGIPEDEAHIKYEGNVAREEECPVSDADNKNSKDKNKTNKEDNGDGNEDHRSKRKSDSSDIFNKATKKQKIDRTTVSSNNGIPEPSSLQKALGVENAEQERLVHLRKTMKEKDEVIKQEDAQIASMYTRTQYTFKEFMESFNVADSFIEKVAEEKNSRDKEIRKLSDRNRTIEAKLKDASCKEHERQAYIQQLEDQIKEMQKPRQSKPSYLAMMISSFENSHDTTMDEIKVELKAGREAVATLTEKFSKLEERLDKCN</sequence>
<feature type="coiled-coil region" evidence="1">
    <location>
        <begin position="303"/>
        <end position="337"/>
    </location>
</feature>
<dbReference type="AlphaFoldDB" id="A0A9P9R8U4"/>
<feature type="coiled-coil region" evidence="1">
    <location>
        <begin position="381"/>
        <end position="408"/>
    </location>
</feature>
<evidence type="ECO:0000313" key="4">
    <source>
        <dbReference type="Proteomes" id="UP000720189"/>
    </source>
</evidence>
<accession>A0A9P9R8U4</accession>
<name>A0A9P9R8U4_FUSRE</name>
<feature type="compositionally biased region" description="Polar residues" evidence="2">
    <location>
        <begin position="229"/>
        <end position="244"/>
    </location>
</feature>
<reference evidence="3" key="1">
    <citation type="journal article" date="2021" name="Nat. Commun.">
        <title>Genetic determinants of endophytism in the Arabidopsis root mycobiome.</title>
        <authorList>
            <person name="Mesny F."/>
            <person name="Miyauchi S."/>
            <person name="Thiergart T."/>
            <person name="Pickel B."/>
            <person name="Atanasova L."/>
            <person name="Karlsson M."/>
            <person name="Huettel B."/>
            <person name="Barry K.W."/>
            <person name="Haridas S."/>
            <person name="Chen C."/>
            <person name="Bauer D."/>
            <person name="Andreopoulos W."/>
            <person name="Pangilinan J."/>
            <person name="LaButti K."/>
            <person name="Riley R."/>
            <person name="Lipzen A."/>
            <person name="Clum A."/>
            <person name="Drula E."/>
            <person name="Henrissat B."/>
            <person name="Kohler A."/>
            <person name="Grigoriev I.V."/>
            <person name="Martin F.M."/>
            <person name="Hacquard S."/>
        </authorList>
    </citation>
    <scope>NUCLEOTIDE SEQUENCE</scope>
    <source>
        <strain evidence="3">MPI-CAGE-AT-0023</strain>
    </source>
</reference>
<proteinExistence type="predicted"/>
<evidence type="ECO:0000313" key="3">
    <source>
        <dbReference type="EMBL" id="KAH7269588.1"/>
    </source>
</evidence>
<comment type="caution">
    <text evidence="3">The sequence shown here is derived from an EMBL/GenBank/DDBJ whole genome shotgun (WGS) entry which is preliminary data.</text>
</comment>
<feature type="compositionally biased region" description="Basic and acidic residues" evidence="2">
    <location>
        <begin position="171"/>
        <end position="213"/>
    </location>
</feature>
<evidence type="ECO:0000256" key="1">
    <source>
        <dbReference type="SAM" id="Coils"/>
    </source>
</evidence>